<evidence type="ECO:0000313" key="14">
    <source>
        <dbReference type="Proteomes" id="UP000015104"/>
    </source>
</evidence>
<accession>T1L3X6</accession>
<reference evidence="14" key="1">
    <citation type="submission" date="2011-08" db="EMBL/GenBank/DDBJ databases">
        <authorList>
            <person name="Rombauts S."/>
        </authorList>
    </citation>
    <scope>NUCLEOTIDE SEQUENCE</scope>
    <source>
        <strain evidence="14">London</strain>
    </source>
</reference>
<reference evidence="13" key="2">
    <citation type="submission" date="2015-06" db="UniProtKB">
        <authorList>
            <consortium name="EnsemblMetazoa"/>
        </authorList>
    </citation>
    <scope>IDENTIFICATION</scope>
</reference>
<protein>
    <submittedName>
        <fullName evidence="13">Uncharacterized protein</fullName>
    </submittedName>
</protein>
<dbReference type="PANTHER" id="PTHR11690:SF300">
    <property type="entry name" value="PICKPOCKET PROTEIN 19"/>
    <property type="match status" value="1"/>
</dbReference>
<keyword evidence="7" id="KW-0915">Sodium</keyword>
<keyword evidence="9 12" id="KW-0472">Membrane</keyword>
<dbReference type="HOGENOM" id="CLU_043343_0_0_1"/>
<evidence type="ECO:0000313" key="13">
    <source>
        <dbReference type="EnsemblMetazoa" id="tetur37g00050.1"/>
    </source>
</evidence>
<evidence type="ECO:0000256" key="9">
    <source>
        <dbReference type="ARBA" id="ARBA00023136"/>
    </source>
</evidence>
<sequence>MGANKRPENINITPGSPGLIVPSWLRPLTILRVSSWILCSSGVIWQIVSVSKIYFEYTTRVDINITVPSRLSMPAISVCLHILYDKKVLSKFYSPPESIPSSLASIPFHILYQLPTSKVKINCTVPNNTYELPKLDPEKGFECENYSPVLVTIHFTEGINLRKCFTYFFRNATTEPFVVHYANAKDFFTVDLISDQNNSVSIFVHNPIEVLLVSDADTFTFHTNSTAALVLSSSKLITKLLPPPYRTGCETYDNELYGRTGCIFKCLKDNARERCGVWPASVPADTWGNFYFISPDGQCDYGREKKDECAQKDICPNQCLNLWYTTTLVSVQKQTDLSNLTRIVVRRPSEVEFTYIYVPKMDKIEYFCFVASCFGIWLGISFIDFLEYIIMLLKGKLDPPKPQIKVLTPTYIYFLRDRPNSLRSIMSIM</sequence>
<dbReference type="AlphaFoldDB" id="T1L3X6"/>
<evidence type="ECO:0000256" key="11">
    <source>
        <dbReference type="ARBA" id="ARBA00023303"/>
    </source>
</evidence>
<keyword evidence="4" id="KW-0894">Sodium channel</keyword>
<evidence type="ECO:0000256" key="12">
    <source>
        <dbReference type="SAM" id="Phobius"/>
    </source>
</evidence>
<keyword evidence="11" id="KW-0407">Ion channel</keyword>
<evidence type="ECO:0000256" key="6">
    <source>
        <dbReference type="ARBA" id="ARBA00022989"/>
    </source>
</evidence>
<feature type="transmembrane region" description="Helical" evidence="12">
    <location>
        <begin position="369"/>
        <end position="393"/>
    </location>
</feature>
<evidence type="ECO:0000256" key="3">
    <source>
        <dbReference type="ARBA" id="ARBA00022448"/>
    </source>
</evidence>
<keyword evidence="6 12" id="KW-1133">Transmembrane helix</keyword>
<evidence type="ECO:0000256" key="4">
    <source>
        <dbReference type="ARBA" id="ARBA00022461"/>
    </source>
</evidence>
<dbReference type="GO" id="GO:0005886">
    <property type="term" value="C:plasma membrane"/>
    <property type="evidence" value="ECO:0007669"/>
    <property type="project" value="TreeGrafter"/>
</dbReference>
<dbReference type="EnsemblMetazoa" id="tetur37g00050.1">
    <property type="protein sequence ID" value="tetur37g00050.1"/>
    <property type="gene ID" value="tetur37g00050"/>
</dbReference>
<evidence type="ECO:0000256" key="8">
    <source>
        <dbReference type="ARBA" id="ARBA00023065"/>
    </source>
</evidence>
<keyword evidence="8" id="KW-0406">Ion transport</keyword>
<keyword evidence="3" id="KW-0813">Transport</keyword>
<evidence type="ECO:0000256" key="7">
    <source>
        <dbReference type="ARBA" id="ARBA00023053"/>
    </source>
</evidence>
<organism evidence="13 14">
    <name type="scientific">Tetranychus urticae</name>
    <name type="common">Two-spotted spider mite</name>
    <dbReference type="NCBI Taxonomy" id="32264"/>
    <lineage>
        <taxon>Eukaryota</taxon>
        <taxon>Metazoa</taxon>
        <taxon>Ecdysozoa</taxon>
        <taxon>Arthropoda</taxon>
        <taxon>Chelicerata</taxon>
        <taxon>Arachnida</taxon>
        <taxon>Acari</taxon>
        <taxon>Acariformes</taxon>
        <taxon>Trombidiformes</taxon>
        <taxon>Prostigmata</taxon>
        <taxon>Eleutherengona</taxon>
        <taxon>Raphignathae</taxon>
        <taxon>Tetranychoidea</taxon>
        <taxon>Tetranychidae</taxon>
        <taxon>Tetranychus</taxon>
    </lineage>
</organism>
<keyword evidence="5 12" id="KW-0812">Transmembrane</keyword>
<evidence type="ECO:0000256" key="5">
    <source>
        <dbReference type="ARBA" id="ARBA00022692"/>
    </source>
</evidence>
<comment type="subcellular location">
    <subcellularLocation>
        <location evidence="1">Membrane</location>
        <topology evidence="1">Multi-pass membrane protein</topology>
    </subcellularLocation>
</comment>
<comment type="similarity">
    <text evidence="2">Belongs to the amiloride-sensitive sodium channel (TC 1.A.6) family.</text>
</comment>
<evidence type="ECO:0000256" key="2">
    <source>
        <dbReference type="ARBA" id="ARBA00007193"/>
    </source>
</evidence>
<dbReference type="PANTHER" id="PTHR11690">
    <property type="entry name" value="AMILORIDE-SENSITIVE SODIUM CHANNEL-RELATED"/>
    <property type="match status" value="1"/>
</dbReference>
<proteinExistence type="inferred from homology"/>
<keyword evidence="10" id="KW-0739">Sodium transport</keyword>
<dbReference type="EMBL" id="CAEY01001062">
    <property type="status" value="NOT_ANNOTATED_CDS"/>
    <property type="molecule type" value="Genomic_DNA"/>
</dbReference>
<name>T1L3X6_TETUR</name>
<evidence type="ECO:0000256" key="10">
    <source>
        <dbReference type="ARBA" id="ARBA00023201"/>
    </source>
</evidence>
<dbReference type="Proteomes" id="UP000015104">
    <property type="component" value="Unassembled WGS sequence"/>
</dbReference>
<evidence type="ECO:0000256" key="1">
    <source>
        <dbReference type="ARBA" id="ARBA00004141"/>
    </source>
</evidence>
<dbReference type="InterPro" id="IPR001873">
    <property type="entry name" value="ENaC"/>
</dbReference>
<keyword evidence="14" id="KW-1185">Reference proteome</keyword>
<dbReference type="GO" id="GO:0015280">
    <property type="term" value="F:ligand-gated sodium channel activity"/>
    <property type="evidence" value="ECO:0007669"/>
    <property type="project" value="TreeGrafter"/>
</dbReference>